<dbReference type="AlphaFoldDB" id="A0AAN7HA30"/>
<dbReference type="Gene3D" id="1.10.443.20">
    <property type="entry name" value="Centromere DNA-binding protein complex CBF3 subunit, domain 2"/>
    <property type="match status" value="1"/>
</dbReference>
<evidence type="ECO:0000256" key="1">
    <source>
        <dbReference type="SAM" id="Coils"/>
    </source>
</evidence>
<evidence type="ECO:0000259" key="4">
    <source>
        <dbReference type="Pfam" id="PF16787"/>
    </source>
</evidence>
<feature type="domain" description="Transcription activator GCR1-like" evidence="3">
    <location>
        <begin position="211"/>
        <end position="258"/>
    </location>
</feature>
<protein>
    <recommendedName>
        <fullName evidence="7">Transcription activator GCR1-like domain-containing protein</fullName>
    </recommendedName>
</protein>
<keyword evidence="1" id="KW-0175">Coiled coil</keyword>
<reference evidence="5" key="2">
    <citation type="submission" date="2023-05" db="EMBL/GenBank/DDBJ databases">
        <authorList>
            <consortium name="Lawrence Berkeley National Laboratory"/>
            <person name="Steindorff A."/>
            <person name="Hensen N."/>
            <person name="Bonometti L."/>
            <person name="Westerberg I."/>
            <person name="Brannstrom I.O."/>
            <person name="Guillou S."/>
            <person name="Cros-Aarteil S."/>
            <person name="Calhoun S."/>
            <person name="Haridas S."/>
            <person name="Kuo A."/>
            <person name="Mondo S."/>
            <person name="Pangilinan J."/>
            <person name="Riley R."/>
            <person name="Labutti K."/>
            <person name="Andreopoulos B."/>
            <person name="Lipzen A."/>
            <person name="Chen C."/>
            <person name="Yanf M."/>
            <person name="Daum C."/>
            <person name="Ng V."/>
            <person name="Clum A."/>
            <person name="Ohm R."/>
            <person name="Martin F."/>
            <person name="Silar P."/>
            <person name="Natvig D."/>
            <person name="Lalanne C."/>
            <person name="Gautier V."/>
            <person name="Ament-Velasquez S.L."/>
            <person name="Kruys A."/>
            <person name="Hutchinson M.I."/>
            <person name="Powell A.J."/>
            <person name="Barry K."/>
            <person name="Miller A.N."/>
            <person name="Grigoriev I.V."/>
            <person name="Debuchy R."/>
            <person name="Gladieux P."/>
            <person name="Thoren M.H."/>
            <person name="Johannesson H."/>
        </authorList>
    </citation>
    <scope>NUCLEOTIDE SEQUENCE</scope>
    <source>
        <strain evidence="5">CBS 532.94</strain>
    </source>
</reference>
<feature type="domain" description="Ndc10" evidence="4">
    <location>
        <begin position="4"/>
        <end position="47"/>
    </location>
</feature>
<evidence type="ECO:0000313" key="5">
    <source>
        <dbReference type="EMBL" id="KAK4233645.1"/>
    </source>
</evidence>
<evidence type="ECO:0000256" key="2">
    <source>
        <dbReference type="SAM" id="MobiDB-lite"/>
    </source>
</evidence>
<feature type="coiled-coil region" evidence="1">
    <location>
        <begin position="92"/>
        <end position="119"/>
    </location>
</feature>
<dbReference type="InterPro" id="IPR038279">
    <property type="entry name" value="Ndc10_dom2_sf"/>
</dbReference>
<dbReference type="Pfam" id="PF12550">
    <property type="entry name" value="GCR1_C"/>
    <property type="match status" value="1"/>
</dbReference>
<comment type="caution">
    <text evidence="5">The sequence shown here is derived from an EMBL/GenBank/DDBJ whole genome shotgun (WGS) entry which is preliminary data.</text>
</comment>
<sequence>ADDKATGAFIELLHWLRDVLLQDAVFLMAKYPDHPVFRDPVFWSPQFNAFAAKVREAAQESFEDDRGTAIEKVIPEVSEKLRSLAAYQLAVEKAVERRHSELVQEVKLLKAQIADIRRMEYQVVTTFTPGGRLHRTEQFARRQGCEACLSPPEPPRRRPVTPSAGPPLTAVSTLDYGAALAPAPATVAAVSSPATLGAPAMTVAQQGPPQIRFPRTLRTVGDLYQLWRHGFGMMPSIDELEKRWGSTWRLRNERQLFSM</sequence>
<evidence type="ECO:0000313" key="6">
    <source>
        <dbReference type="Proteomes" id="UP001303760"/>
    </source>
</evidence>
<dbReference type="GO" id="GO:0003677">
    <property type="term" value="F:DNA binding"/>
    <property type="evidence" value="ECO:0007669"/>
    <property type="project" value="InterPro"/>
</dbReference>
<accession>A0AAN7HA30</accession>
<dbReference type="Pfam" id="PF16787">
    <property type="entry name" value="NDC10_II"/>
    <property type="match status" value="1"/>
</dbReference>
<dbReference type="InterPro" id="IPR031872">
    <property type="entry name" value="NDC10_II"/>
</dbReference>
<feature type="region of interest" description="Disordered" evidence="2">
    <location>
        <begin position="147"/>
        <end position="166"/>
    </location>
</feature>
<dbReference type="EMBL" id="MU860507">
    <property type="protein sequence ID" value="KAK4233645.1"/>
    <property type="molecule type" value="Genomic_DNA"/>
</dbReference>
<name>A0AAN7HA30_9PEZI</name>
<dbReference type="InterPro" id="IPR022210">
    <property type="entry name" value="TF_GCR1-like"/>
</dbReference>
<organism evidence="5 6">
    <name type="scientific">Achaetomium macrosporum</name>
    <dbReference type="NCBI Taxonomy" id="79813"/>
    <lineage>
        <taxon>Eukaryota</taxon>
        <taxon>Fungi</taxon>
        <taxon>Dikarya</taxon>
        <taxon>Ascomycota</taxon>
        <taxon>Pezizomycotina</taxon>
        <taxon>Sordariomycetes</taxon>
        <taxon>Sordariomycetidae</taxon>
        <taxon>Sordariales</taxon>
        <taxon>Chaetomiaceae</taxon>
        <taxon>Achaetomium</taxon>
    </lineage>
</organism>
<proteinExistence type="predicted"/>
<feature type="non-terminal residue" evidence="5">
    <location>
        <position position="1"/>
    </location>
</feature>
<evidence type="ECO:0000259" key="3">
    <source>
        <dbReference type="Pfam" id="PF12550"/>
    </source>
</evidence>
<evidence type="ECO:0008006" key="7">
    <source>
        <dbReference type="Google" id="ProtNLM"/>
    </source>
</evidence>
<dbReference type="Proteomes" id="UP001303760">
    <property type="component" value="Unassembled WGS sequence"/>
</dbReference>
<gene>
    <name evidence="5" type="ORF">C8A03DRAFT_38638</name>
</gene>
<reference evidence="5" key="1">
    <citation type="journal article" date="2023" name="Mol. Phylogenet. Evol.">
        <title>Genome-scale phylogeny and comparative genomics of the fungal order Sordariales.</title>
        <authorList>
            <person name="Hensen N."/>
            <person name="Bonometti L."/>
            <person name="Westerberg I."/>
            <person name="Brannstrom I.O."/>
            <person name="Guillou S."/>
            <person name="Cros-Aarteil S."/>
            <person name="Calhoun S."/>
            <person name="Haridas S."/>
            <person name="Kuo A."/>
            <person name="Mondo S."/>
            <person name="Pangilinan J."/>
            <person name="Riley R."/>
            <person name="LaButti K."/>
            <person name="Andreopoulos B."/>
            <person name="Lipzen A."/>
            <person name="Chen C."/>
            <person name="Yan M."/>
            <person name="Daum C."/>
            <person name="Ng V."/>
            <person name="Clum A."/>
            <person name="Steindorff A."/>
            <person name="Ohm R.A."/>
            <person name="Martin F."/>
            <person name="Silar P."/>
            <person name="Natvig D.O."/>
            <person name="Lalanne C."/>
            <person name="Gautier V."/>
            <person name="Ament-Velasquez S.L."/>
            <person name="Kruys A."/>
            <person name="Hutchinson M.I."/>
            <person name="Powell A.J."/>
            <person name="Barry K."/>
            <person name="Miller A.N."/>
            <person name="Grigoriev I.V."/>
            <person name="Debuchy R."/>
            <person name="Gladieux P."/>
            <person name="Hiltunen Thoren M."/>
            <person name="Johannesson H."/>
        </authorList>
    </citation>
    <scope>NUCLEOTIDE SEQUENCE</scope>
    <source>
        <strain evidence="5">CBS 532.94</strain>
    </source>
</reference>
<keyword evidence="6" id="KW-1185">Reference proteome</keyword>